<dbReference type="Proteomes" id="UP000578686">
    <property type="component" value="Unassembled WGS sequence"/>
</dbReference>
<dbReference type="InterPro" id="IPR036390">
    <property type="entry name" value="WH_DNA-bd_sf"/>
</dbReference>
<dbReference type="PANTHER" id="PTHR36221">
    <property type="entry name" value="DUF742 DOMAIN-CONTAINING PROTEIN"/>
    <property type="match status" value="1"/>
</dbReference>
<evidence type="ECO:0000313" key="2">
    <source>
        <dbReference type="Proteomes" id="UP000578686"/>
    </source>
</evidence>
<dbReference type="RefSeq" id="WP_167972391.1">
    <property type="nucleotide sequence ID" value="NZ_BHZG01000054.1"/>
</dbReference>
<dbReference type="AlphaFoldDB" id="A0A7X6D3D4"/>
<keyword evidence="2" id="KW-1185">Reference proteome</keyword>
<dbReference type="SUPFAM" id="SSF46785">
    <property type="entry name" value="Winged helix' DNA-binding domain"/>
    <property type="match status" value="1"/>
</dbReference>
<comment type="caution">
    <text evidence="1">The sequence shown here is derived from an EMBL/GenBank/DDBJ whole genome shotgun (WGS) entry which is preliminary data.</text>
</comment>
<proteinExistence type="predicted"/>
<evidence type="ECO:0000313" key="1">
    <source>
        <dbReference type="EMBL" id="NJQ07419.1"/>
    </source>
</evidence>
<reference evidence="1 2" key="1">
    <citation type="submission" date="2020-03" db="EMBL/GenBank/DDBJ databases">
        <title>Draft genome of Streptomyces sp. ventii, isolated from the Axial Seamount in the Pacific Ocean, and resequencing of the two type strains Streptomyces lonarensis strain NCL 716 and Streptomyces bohaiensis strain 11A07.</title>
        <authorList>
            <person name="Loughran R.M."/>
            <person name="Pfannmuller K.M."/>
            <person name="Wasson B.J."/>
            <person name="Deadmond M.C."/>
            <person name="Paddock B.E."/>
            <person name="Koyack M.J."/>
            <person name="Gallegos D.A."/>
            <person name="Mitchell E.A."/>
            <person name="Ushijima B."/>
            <person name="Saw J.H."/>
            <person name="Mcphail K.L."/>
            <person name="Videau P."/>
        </authorList>
    </citation>
    <scope>NUCLEOTIDE SEQUENCE [LARGE SCALE GENOMIC DNA]</scope>
    <source>
        <strain evidence="1 2">NCL716</strain>
    </source>
</reference>
<dbReference type="EMBL" id="JAAVJD010000158">
    <property type="protein sequence ID" value="NJQ07419.1"/>
    <property type="molecule type" value="Genomic_DNA"/>
</dbReference>
<gene>
    <name evidence="1" type="ORF">HCN56_17955</name>
</gene>
<organism evidence="1 2">
    <name type="scientific">Streptomyces lonarensis</name>
    <dbReference type="NCBI Taxonomy" id="700599"/>
    <lineage>
        <taxon>Bacteria</taxon>
        <taxon>Bacillati</taxon>
        <taxon>Actinomycetota</taxon>
        <taxon>Actinomycetes</taxon>
        <taxon>Kitasatosporales</taxon>
        <taxon>Streptomycetaceae</taxon>
        <taxon>Streptomyces</taxon>
    </lineage>
</organism>
<dbReference type="Pfam" id="PF05331">
    <property type="entry name" value="DUF742"/>
    <property type="match status" value="1"/>
</dbReference>
<name>A0A7X6D3D4_9ACTN</name>
<protein>
    <submittedName>
        <fullName evidence="1">DUF742 domain-containing protein</fullName>
    </submittedName>
</protein>
<accession>A0A7X6D3D4</accession>
<dbReference type="InterPro" id="IPR007995">
    <property type="entry name" value="DUF742"/>
</dbReference>
<sequence length="118" mass="12827">MSGDRPRDGLVRSYVVTGGRSTPSRNHFDAITLITRPDPGPGRGGLSPEQRHVLDLLASSAQSVAELGARLRLPLSVLRVLLADLMSGGHITTQRPITRSDRLDRKLLEEVLAGLQRL</sequence>
<dbReference type="PANTHER" id="PTHR36221:SF1">
    <property type="entry name" value="DUF742 DOMAIN-CONTAINING PROTEIN"/>
    <property type="match status" value="1"/>
</dbReference>